<protein>
    <submittedName>
        <fullName evidence="2">Type IV secretion system protein VirB3</fullName>
    </submittedName>
</protein>
<gene>
    <name evidence="2" type="ORF">C7402_103330</name>
</gene>
<proteinExistence type="predicted"/>
<keyword evidence="1" id="KW-0812">Transmembrane</keyword>
<dbReference type="RefSeq" id="WP_116610258.1">
    <property type="nucleotide sequence ID" value="NZ_CAJZAT010000146.1"/>
</dbReference>
<evidence type="ECO:0000256" key="1">
    <source>
        <dbReference type="SAM" id="Phobius"/>
    </source>
</evidence>
<evidence type="ECO:0000313" key="3">
    <source>
        <dbReference type="Proteomes" id="UP000245712"/>
    </source>
</evidence>
<comment type="caution">
    <text evidence="2">The sequence shown here is derived from an EMBL/GenBank/DDBJ whole genome shotgun (WGS) entry which is preliminary data.</text>
</comment>
<keyword evidence="1" id="KW-1133">Transmembrane helix</keyword>
<keyword evidence="1" id="KW-0472">Membrane</keyword>
<accession>A0ABX5KS96</accession>
<name>A0ABX5KS96_9BURK</name>
<dbReference type="EMBL" id="QEOB01000003">
    <property type="protein sequence ID" value="PVX85752.1"/>
    <property type="molecule type" value="Genomic_DNA"/>
</dbReference>
<sequence>MSARERSKVSRSLSLPRQIGGADRLLAMGNGFVTVLLCYACSMDPVSCACFIALGAAIHFFLRWMSSRDPWWRLVMLVYNRYPDVHEPTPAHRVSARFQRPYGFDQDLSC</sequence>
<reference evidence="2 3" key="1">
    <citation type="submission" date="2018-05" db="EMBL/GenBank/DDBJ databases">
        <title>Genomic Encyclopedia of Type Strains, Phase IV (KMG-V): Genome sequencing to study the core and pangenomes of soil and plant-associated prokaryotes.</title>
        <authorList>
            <person name="Whitman W."/>
        </authorList>
    </citation>
    <scope>NUCLEOTIDE SEQUENCE [LARGE SCALE GENOMIC DNA]</scope>
    <source>
        <strain evidence="2 3">SCZa-39</strain>
    </source>
</reference>
<dbReference type="Proteomes" id="UP000245712">
    <property type="component" value="Unassembled WGS sequence"/>
</dbReference>
<keyword evidence="3" id="KW-1185">Reference proteome</keyword>
<feature type="transmembrane region" description="Helical" evidence="1">
    <location>
        <begin position="46"/>
        <end position="64"/>
    </location>
</feature>
<evidence type="ECO:0000313" key="2">
    <source>
        <dbReference type="EMBL" id="PVX85752.1"/>
    </source>
</evidence>
<organism evidence="2 3">
    <name type="scientific">Paraburkholderia unamae</name>
    <dbReference type="NCBI Taxonomy" id="219649"/>
    <lineage>
        <taxon>Bacteria</taxon>
        <taxon>Pseudomonadati</taxon>
        <taxon>Pseudomonadota</taxon>
        <taxon>Betaproteobacteria</taxon>
        <taxon>Burkholderiales</taxon>
        <taxon>Burkholderiaceae</taxon>
        <taxon>Paraburkholderia</taxon>
    </lineage>
</organism>